<evidence type="ECO:0000313" key="1">
    <source>
        <dbReference type="EMBL" id="UNY98081.1"/>
    </source>
</evidence>
<protein>
    <submittedName>
        <fullName evidence="1">DUF1835 domain-containing protein</fullName>
    </submittedName>
</protein>
<dbReference type="RefSeq" id="WP_242936491.1">
    <property type="nucleotide sequence ID" value="NZ_CP094326.1"/>
</dbReference>
<dbReference type="Proteomes" id="UP000829476">
    <property type="component" value="Chromosome"/>
</dbReference>
<accession>A0ABY3YK99</accession>
<keyword evidence="2" id="KW-1185">Reference proteome</keyword>
<gene>
    <name evidence="1" type="ORF">MQE36_13420</name>
</gene>
<evidence type="ECO:0000313" key="2">
    <source>
        <dbReference type="Proteomes" id="UP000829476"/>
    </source>
</evidence>
<dbReference type="EMBL" id="CP094326">
    <property type="protein sequence ID" value="UNY98081.1"/>
    <property type="molecule type" value="Genomic_DNA"/>
</dbReference>
<sequence length="310" mass="36206">MSKILHITNGDSFTSYLEQLNIKGDIITWREMLCEGRTTTDVGSESFWRTRFDFLKNSYKVSKERFVEFTLKEYRRLCNQKHQQEIVLWFEYDLFCQVNMIAVLSWLHKNRKGVPVSLVCSGKEDDTERLYGLSELSAEHIGLLYKKRLHLTLDDIEYADYIWQLYCGDNPIQLYTAIKQNSSQLKYITPAFLSHLHRFPTVENGLNELENNVLKAARDHKINSKDQLVVHMLKNQGYYGFSDLQYKKLITGLRPLFVSFHPAKLTKLGNEVAQNITNYYGTIKDDNVYLGGAPKYSFLYHAETDKLLKL</sequence>
<organism evidence="1 2">
    <name type="scientific">Zhouia spongiae</name>
    <dbReference type="NCBI Taxonomy" id="2202721"/>
    <lineage>
        <taxon>Bacteria</taxon>
        <taxon>Pseudomonadati</taxon>
        <taxon>Bacteroidota</taxon>
        <taxon>Flavobacteriia</taxon>
        <taxon>Flavobacteriales</taxon>
        <taxon>Flavobacteriaceae</taxon>
        <taxon>Zhouia</taxon>
    </lineage>
</organism>
<proteinExistence type="predicted"/>
<name>A0ABY3YK99_9FLAO</name>
<reference evidence="1 2" key="1">
    <citation type="journal article" date="2018" name="Int. J. Syst. Evol. Microbiol.">
        <title>Zhouia spongiae sp. nov., isolated from a marine sponge.</title>
        <authorList>
            <person name="Zhuang L."/>
            <person name="Lin B."/>
            <person name="Qin F."/>
            <person name="Luo L."/>
        </authorList>
    </citation>
    <scope>NUCLEOTIDE SEQUENCE [LARGE SCALE GENOMIC DNA]</scope>
    <source>
        <strain evidence="1 2">HN-Y44</strain>
    </source>
</reference>